<dbReference type="Proteomes" id="UP000011064">
    <property type="component" value="Unassembled WGS sequence"/>
</dbReference>
<protein>
    <submittedName>
        <fullName evidence="2">Uncharacterized protein</fullName>
    </submittedName>
</protein>
<evidence type="ECO:0000256" key="1">
    <source>
        <dbReference type="SAM" id="MobiDB-lite"/>
    </source>
</evidence>
<feature type="compositionally biased region" description="Polar residues" evidence="1">
    <location>
        <begin position="74"/>
        <end position="90"/>
    </location>
</feature>
<evidence type="ECO:0000313" key="3">
    <source>
        <dbReference type="Proteomes" id="UP000011064"/>
    </source>
</evidence>
<accession>L8G0Q4</accession>
<name>L8G0Q4_PSED2</name>
<dbReference type="InParanoid" id="L8G0Q4"/>
<keyword evidence="3" id="KW-1185">Reference proteome</keyword>
<dbReference type="AlphaFoldDB" id="L8G0Q4"/>
<evidence type="ECO:0000313" key="2">
    <source>
        <dbReference type="EMBL" id="ELR06298.1"/>
    </source>
</evidence>
<feature type="compositionally biased region" description="Polar residues" evidence="1">
    <location>
        <begin position="19"/>
        <end position="32"/>
    </location>
</feature>
<dbReference type="EMBL" id="GL573438">
    <property type="protein sequence ID" value="ELR06298.1"/>
    <property type="molecule type" value="Genomic_DNA"/>
</dbReference>
<dbReference type="OrthoDB" id="4156126at2759"/>
<reference evidence="3" key="1">
    <citation type="submission" date="2010-09" db="EMBL/GenBank/DDBJ databases">
        <title>The genome sequence of Geomyces destructans 20631-21.</title>
        <authorList>
            <consortium name="The Broad Institute Genome Sequencing Platform"/>
            <person name="Cuomo C.A."/>
            <person name="Blehert D.S."/>
            <person name="Lorch J.M."/>
            <person name="Young S.K."/>
            <person name="Zeng Q."/>
            <person name="Gargeya S."/>
            <person name="Fitzgerald M."/>
            <person name="Haas B."/>
            <person name="Abouelleil A."/>
            <person name="Alvarado L."/>
            <person name="Arachchi H.M."/>
            <person name="Berlin A."/>
            <person name="Brown A."/>
            <person name="Chapman S.B."/>
            <person name="Chen Z."/>
            <person name="Dunbar C."/>
            <person name="Freedman E."/>
            <person name="Gearin G."/>
            <person name="Gellesch M."/>
            <person name="Goldberg J."/>
            <person name="Griggs A."/>
            <person name="Gujja S."/>
            <person name="Heiman D."/>
            <person name="Howarth C."/>
            <person name="Larson L."/>
            <person name="Lui A."/>
            <person name="MacDonald P.J.P."/>
            <person name="Montmayeur A."/>
            <person name="Murphy C."/>
            <person name="Neiman D."/>
            <person name="Pearson M."/>
            <person name="Priest M."/>
            <person name="Roberts A."/>
            <person name="Saif S."/>
            <person name="Shea T."/>
            <person name="Shenoy N."/>
            <person name="Sisk P."/>
            <person name="Stolte C."/>
            <person name="Sykes S."/>
            <person name="Wortman J."/>
            <person name="Nusbaum C."/>
            <person name="Birren B."/>
        </authorList>
    </citation>
    <scope>NUCLEOTIDE SEQUENCE [LARGE SCALE GENOMIC DNA]</scope>
    <source>
        <strain evidence="3">ATCC MYA-4855 / 20631-21</strain>
    </source>
</reference>
<dbReference type="STRING" id="658429.L8G0Q4"/>
<sequence length="399" mass="43933">MNKLDLVAPTQAPQDLETRATTPILQRSISAQNKRDKSSPYFRARPNSTSSTQPDIIPEVSMSSTRPRDFSFDAPSQNYAESSDAKSSSMPLRRYKHSSKHNQMEFSARKYRSDGSLVVPRSEFIFTQASGKSNQHRNSGVYLGQAGPFDKVPSSGGRDNFGTVDVVSPIPIHPHQQCLAPLTMDDSEPQVSRHFRPKDEYEEIKAPEATGVGELGETELPVISSNPEQATGAEAIMDGPYPQILPRSDAFVGSPSLPYPLVSREPSQDRMSPINSQRARQLPHGAAVMPADVQPGGTQSCFCDYGSQLEESSNLQNNIPGLWAEQPIQHLGTGSRQASVGAPWRTGDAWDQFQAPDFSEMDDESDLDPTRPSHKLKTTVNGWLEDIKAKMFSCGRSRR</sequence>
<organism evidence="2 3">
    <name type="scientific">Pseudogymnoascus destructans (strain ATCC MYA-4855 / 20631-21)</name>
    <name type="common">Bat white-nose syndrome fungus</name>
    <name type="synonym">Geomyces destructans</name>
    <dbReference type="NCBI Taxonomy" id="658429"/>
    <lineage>
        <taxon>Eukaryota</taxon>
        <taxon>Fungi</taxon>
        <taxon>Dikarya</taxon>
        <taxon>Ascomycota</taxon>
        <taxon>Pezizomycotina</taxon>
        <taxon>Leotiomycetes</taxon>
        <taxon>Thelebolales</taxon>
        <taxon>Thelebolaceae</taxon>
        <taxon>Pseudogymnoascus</taxon>
    </lineage>
</organism>
<feature type="region of interest" description="Disordered" evidence="1">
    <location>
        <begin position="1"/>
        <end position="101"/>
    </location>
</feature>
<proteinExistence type="predicted"/>
<dbReference type="VEuPathDB" id="FungiDB:GMDG_07889"/>
<dbReference type="HOGENOM" id="CLU_691031_0_0_1"/>
<gene>
    <name evidence="2" type="ORF">GMDG_07889</name>
</gene>